<dbReference type="SUPFAM" id="SSF52540">
    <property type="entry name" value="P-loop containing nucleoside triphosphate hydrolases"/>
    <property type="match status" value="1"/>
</dbReference>
<dbReference type="Gene3D" id="3.40.50.300">
    <property type="entry name" value="P-loop containing nucleotide triphosphate hydrolases"/>
    <property type="match status" value="1"/>
</dbReference>
<dbReference type="PANTHER" id="PTHR38467:SF1">
    <property type="entry name" value="CONJUGATIVE TRANSFER: ASSEMBLY"/>
    <property type="match status" value="1"/>
</dbReference>
<dbReference type="CDD" id="cd01127">
    <property type="entry name" value="TrwB_TraG_TraD_VirD4"/>
    <property type="match status" value="1"/>
</dbReference>
<dbReference type="InterPro" id="IPR014117">
    <property type="entry name" value="TraC-F-type"/>
</dbReference>
<dbReference type="Proteomes" id="UP000198824">
    <property type="component" value="Unassembled WGS sequence"/>
</dbReference>
<gene>
    <name evidence="2" type="ORF">SAMN05192580_2442</name>
</gene>
<keyword evidence="2" id="KW-0547">Nucleotide-binding</keyword>
<dbReference type="SMART" id="SM00382">
    <property type="entry name" value="AAA"/>
    <property type="match status" value="1"/>
</dbReference>
<feature type="domain" description="AAA+ ATPase" evidence="1">
    <location>
        <begin position="477"/>
        <end position="748"/>
    </location>
</feature>
<dbReference type="EMBL" id="FOZG01000002">
    <property type="protein sequence ID" value="SFR99777.1"/>
    <property type="molecule type" value="Genomic_DNA"/>
</dbReference>
<dbReference type="InterPro" id="IPR053155">
    <property type="entry name" value="F-pilin_assembly_TraC"/>
</dbReference>
<sequence length="857" mass="93738">MSLSLKTLTGSLMTGLFGDAEESEGERPVLGLDMLSSFLPYRVYEPSTKLYLNARSSGFILNVAPLVGADERVGDLLGQFLSEGLPAGACVQIVHWASPRISRNIAPWFAPRYARGGVYEQIARARTQCLYDLVWTSGSSGAPFHARHHQLLVSVGVPANGSTSKEELVAVRESFVGVLRSLDVPALDVDPVELIAFLDDLTSPTTASGDDAVDYNPLDPIADQAIRRDIELTVEESRMLLRTERFRPTGGHDGEAPEIGEIFPDRFDVRHFGVRNMPVRWTPWETARLIGDLFTDKLRYPCPAATMLCLVYPDQEAASTRAGMKFLRTTSLSEGKSARYVPKLREQAAEWREVQAQLQEGRRLVRAFYGVTTFSPAGDGDRNERMVKSLYKSAGWDLADERFLQVQGLLAAMPLTLADGLAADLERCRRMRTMLSTTAANIAPVQGEYLGGAVPHLLFLGRRGQPFFWSPFENGAGNHNVAILGKSGSGKSVLLQEMCASLCGAGAKVVVIDDGRSFMNSCRLQGGRFIEFTLASGFCLNPFSMVDAERVVEDEDYRLDCMAMLKAIVGQMARFVDRLTDTERGLIDQAVNRVWEEQGRAGSVEAVALSLEATGNADAANLAIAMGPFRAGGTYGGFFNGEATLRLEADFTVFEMSDLATREELRSVVLTAIMFMTGQAMTRSPRSVKKLLLIDEAWAMLKGGSMSDFVETYARTARKYGGALCTATQSLNDFYKSDGATAALENSDWMLVLQQKPETIADLRKSARLDMDDRTEGLIRSLKRSGSEYSEVFIRGSECQAIGRLVLDRFSATVFSSSPDTYAAIEARVAAGEPIADAIDAVARGEADSSHPERRNG</sequence>
<dbReference type="Gene3D" id="1.10.8.730">
    <property type="match status" value="1"/>
</dbReference>
<evidence type="ECO:0000313" key="3">
    <source>
        <dbReference type="Proteomes" id="UP000198824"/>
    </source>
</evidence>
<keyword evidence="3" id="KW-1185">Reference proteome</keyword>
<dbReference type="RefSeq" id="WP_093314914.1">
    <property type="nucleotide sequence ID" value="NZ_FOZG01000002.1"/>
</dbReference>
<dbReference type="Pfam" id="PF11130">
    <property type="entry name" value="TraC_F_IV"/>
    <property type="match status" value="1"/>
</dbReference>
<organism evidence="2 3">
    <name type="scientific">Sphingomonas jatrophae</name>
    <dbReference type="NCBI Taxonomy" id="1166337"/>
    <lineage>
        <taxon>Bacteria</taxon>
        <taxon>Pseudomonadati</taxon>
        <taxon>Pseudomonadota</taxon>
        <taxon>Alphaproteobacteria</taxon>
        <taxon>Sphingomonadales</taxon>
        <taxon>Sphingomonadaceae</taxon>
        <taxon>Sphingomonas</taxon>
    </lineage>
</organism>
<name>A0A1I6L8K8_9SPHN</name>
<dbReference type="GO" id="GO:0005524">
    <property type="term" value="F:ATP binding"/>
    <property type="evidence" value="ECO:0007669"/>
    <property type="project" value="UniProtKB-KW"/>
</dbReference>
<dbReference type="InterPro" id="IPR027417">
    <property type="entry name" value="P-loop_NTPase"/>
</dbReference>
<dbReference type="InterPro" id="IPR003593">
    <property type="entry name" value="AAA+_ATPase"/>
</dbReference>
<dbReference type="NCBIfam" id="TIGR02746">
    <property type="entry name" value="TraC-F-type"/>
    <property type="match status" value="1"/>
</dbReference>
<proteinExistence type="predicted"/>
<dbReference type="InterPro" id="IPR043964">
    <property type="entry name" value="P-loop_TraG"/>
</dbReference>
<dbReference type="InterPro" id="IPR025955">
    <property type="entry name" value="TraC/Conjuga_ATPase"/>
</dbReference>
<keyword evidence="2" id="KW-0067">ATP-binding</keyword>
<dbReference type="AlphaFoldDB" id="A0A1I6L8K8"/>
<evidence type="ECO:0000313" key="2">
    <source>
        <dbReference type="EMBL" id="SFR99777.1"/>
    </source>
</evidence>
<dbReference type="OrthoDB" id="7167455at2"/>
<reference evidence="2 3" key="1">
    <citation type="submission" date="2016-10" db="EMBL/GenBank/DDBJ databases">
        <authorList>
            <person name="de Groot N.N."/>
        </authorList>
    </citation>
    <scope>NUCLEOTIDE SEQUENCE [LARGE SCALE GENOMIC DNA]</scope>
    <source>
        <strain evidence="2 3">S5-249</strain>
    </source>
</reference>
<accession>A0A1I6L8K8</accession>
<evidence type="ECO:0000259" key="1">
    <source>
        <dbReference type="SMART" id="SM00382"/>
    </source>
</evidence>
<dbReference type="Pfam" id="PF19044">
    <property type="entry name" value="P-loop_TraG"/>
    <property type="match status" value="1"/>
</dbReference>
<protein>
    <submittedName>
        <fullName evidence="2">Conjugal transfer ATP-binding protein TraC</fullName>
    </submittedName>
</protein>
<dbReference type="PANTHER" id="PTHR38467">
    <property type="match status" value="1"/>
</dbReference>
<dbReference type="STRING" id="1166337.SAMN05192580_2442"/>